<dbReference type="PANTHER" id="PTHR43072:SF8">
    <property type="entry name" value="ACYLTRANSFERASE FABY-RELATED"/>
    <property type="match status" value="1"/>
</dbReference>
<dbReference type="PROSITE" id="PS51186">
    <property type="entry name" value="GNAT"/>
    <property type="match status" value="1"/>
</dbReference>
<dbReference type="PANTHER" id="PTHR43072">
    <property type="entry name" value="N-ACETYLTRANSFERASE"/>
    <property type="match status" value="1"/>
</dbReference>
<reference evidence="4" key="1">
    <citation type="submission" date="2016-10" db="EMBL/GenBank/DDBJ databases">
        <authorList>
            <person name="Varghese N."/>
            <person name="Submissions S."/>
        </authorList>
    </citation>
    <scope>NUCLEOTIDE SEQUENCE [LARGE SCALE GENOMIC DNA]</scope>
    <source>
        <strain evidence="4">ES.061</strain>
    </source>
</reference>
<dbReference type="GO" id="GO:0016747">
    <property type="term" value="F:acyltransferase activity, transferring groups other than amino-acyl groups"/>
    <property type="evidence" value="ECO:0007669"/>
    <property type="project" value="InterPro"/>
</dbReference>
<dbReference type="InterPro" id="IPR000182">
    <property type="entry name" value="GNAT_dom"/>
</dbReference>
<dbReference type="Pfam" id="PF13420">
    <property type="entry name" value="Acetyltransf_4"/>
    <property type="match status" value="1"/>
</dbReference>
<dbReference type="RefSeq" id="WP_090328883.1">
    <property type="nucleotide sequence ID" value="NZ_FNSL01000001.1"/>
</dbReference>
<dbReference type="Proteomes" id="UP000199064">
    <property type="component" value="Unassembled WGS sequence"/>
</dbReference>
<dbReference type="AlphaFoldDB" id="A0A1H4KI00"/>
<evidence type="ECO:0000313" key="4">
    <source>
        <dbReference type="Proteomes" id="UP000199064"/>
    </source>
</evidence>
<protein>
    <submittedName>
        <fullName evidence="3">Phosphinothricin acetyltransferase</fullName>
    </submittedName>
</protein>
<organism evidence="3 4">
    <name type="scientific">Nitratireductor aquibiodomus</name>
    <dbReference type="NCBI Taxonomy" id="204799"/>
    <lineage>
        <taxon>Bacteria</taxon>
        <taxon>Pseudomonadati</taxon>
        <taxon>Pseudomonadota</taxon>
        <taxon>Alphaproteobacteria</taxon>
        <taxon>Hyphomicrobiales</taxon>
        <taxon>Phyllobacteriaceae</taxon>
        <taxon>Nitratireductor</taxon>
    </lineage>
</organism>
<dbReference type="CDD" id="cd04301">
    <property type="entry name" value="NAT_SF"/>
    <property type="match status" value="1"/>
</dbReference>
<dbReference type="InterPro" id="IPR016181">
    <property type="entry name" value="Acyl_CoA_acyltransferase"/>
</dbReference>
<feature type="domain" description="N-acetyltransferase" evidence="2">
    <location>
        <begin position="3"/>
        <end position="167"/>
    </location>
</feature>
<feature type="region of interest" description="Disordered" evidence="1">
    <location>
        <begin position="169"/>
        <end position="190"/>
    </location>
</feature>
<keyword evidence="4" id="KW-1185">Reference proteome</keyword>
<sequence>MKPTIRAVTPADLPAITRIYAHAVAEGTASYELEPPGEAEMRERMEALVRNGYPYIVAENEDEILGYAYAGPFRPRRAYRFMVEDSVYLAPEAQGRGVGRLLLQALVESCERCGFRQIVAVIGDGSEESASVKLHRAAGFRDAGILRGSGFKHGRWLDTVFMQLALNEGDRAPPDPDSIPERLFRGESVR</sequence>
<dbReference type="Gene3D" id="3.40.630.30">
    <property type="match status" value="1"/>
</dbReference>
<evidence type="ECO:0000259" key="2">
    <source>
        <dbReference type="PROSITE" id="PS51186"/>
    </source>
</evidence>
<dbReference type="SUPFAM" id="SSF55729">
    <property type="entry name" value="Acyl-CoA N-acyltransferases (Nat)"/>
    <property type="match status" value="1"/>
</dbReference>
<dbReference type="EMBL" id="FNSL01000001">
    <property type="protein sequence ID" value="SEB58184.1"/>
    <property type="molecule type" value="Genomic_DNA"/>
</dbReference>
<keyword evidence="3" id="KW-0808">Transferase</keyword>
<gene>
    <name evidence="3" type="ORF">SAMN05216452_2270</name>
</gene>
<accession>A0A1H4KI00</accession>
<evidence type="ECO:0000313" key="3">
    <source>
        <dbReference type="EMBL" id="SEB58184.1"/>
    </source>
</evidence>
<evidence type="ECO:0000256" key="1">
    <source>
        <dbReference type="SAM" id="MobiDB-lite"/>
    </source>
</evidence>
<name>A0A1H4KI00_9HYPH</name>
<proteinExistence type="predicted"/>